<dbReference type="PROSITE" id="PS52016">
    <property type="entry name" value="TONB_DEPENDENT_REC_3"/>
    <property type="match status" value="1"/>
</dbReference>
<keyword evidence="2 11" id="KW-0813">Transport</keyword>
<evidence type="ECO:0000256" key="13">
    <source>
        <dbReference type="SAM" id="SignalP"/>
    </source>
</evidence>
<accession>A0A437LVR7</accession>
<feature type="signal peptide" evidence="13">
    <location>
        <begin position="1"/>
        <end position="22"/>
    </location>
</feature>
<evidence type="ECO:0000259" key="14">
    <source>
        <dbReference type="Pfam" id="PF00593"/>
    </source>
</evidence>
<evidence type="ECO:0000256" key="3">
    <source>
        <dbReference type="ARBA" id="ARBA00022452"/>
    </source>
</evidence>
<evidence type="ECO:0000256" key="10">
    <source>
        <dbReference type="ARBA" id="ARBA00023237"/>
    </source>
</evidence>
<dbReference type="Pfam" id="PF00593">
    <property type="entry name" value="TonB_dep_Rec_b-barrel"/>
    <property type="match status" value="1"/>
</dbReference>
<dbReference type="InterPro" id="IPR036942">
    <property type="entry name" value="Beta-barrel_TonB_sf"/>
</dbReference>
<keyword evidence="16" id="KW-0675">Receptor</keyword>
<evidence type="ECO:0000313" key="16">
    <source>
        <dbReference type="EMBL" id="RVT89480.1"/>
    </source>
</evidence>
<reference evidence="16 17" key="1">
    <citation type="submission" date="2019-01" db="EMBL/GenBank/DDBJ databases">
        <authorList>
            <person name="Chen W.-M."/>
        </authorList>
    </citation>
    <scope>NUCLEOTIDE SEQUENCE [LARGE SCALE GENOMIC DNA]</scope>
    <source>
        <strain evidence="16 17">CCP-7</strain>
    </source>
</reference>
<keyword evidence="3 11" id="KW-1134">Transmembrane beta strand</keyword>
<evidence type="ECO:0000256" key="9">
    <source>
        <dbReference type="ARBA" id="ARBA00023136"/>
    </source>
</evidence>
<feature type="domain" description="TonB-dependent receptor plug" evidence="15">
    <location>
        <begin position="61"/>
        <end position="170"/>
    </location>
</feature>
<feature type="chain" id="PRO_5019044317" evidence="13">
    <location>
        <begin position="23"/>
        <end position="824"/>
    </location>
</feature>
<dbReference type="SUPFAM" id="SSF56935">
    <property type="entry name" value="Porins"/>
    <property type="match status" value="1"/>
</dbReference>
<gene>
    <name evidence="16" type="ORF">EOD43_22220</name>
</gene>
<dbReference type="PANTHER" id="PTHR32552:SF81">
    <property type="entry name" value="TONB-DEPENDENT OUTER MEMBRANE RECEPTOR"/>
    <property type="match status" value="1"/>
</dbReference>
<keyword evidence="4" id="KW-0410">Iron transport</keyword>
<keyword evidence="7" id="KW-0406">Ion transport</keyword>
<keyword evidence="6" id="KW-0408">Iron</keyword>
<evidence type="ECO:0000313" key="17">
    <source>
        <dbReference type="Proteomes" id="UP000282971"/>
    </source>
</evidence>
<comment type="subcellular location">
    <subcellularLocation>
        <location evidence="1 11">Cell outer membrane</location>
        <topology evidence="1 11">Multi-pass membrane protein</topology>
    </subcellularLocation>
</comment>
<dbReference type="Gene3D" id="2.40.170.20">
    <property type="entry name" value="TonB-dependent receptor, beta-barrel domain"/>
    <property type="match status" value="1"/>
</dbReference>
<name>A0A437LVR7_9SPHN</name>
<dbReference type="RefSeq" id="WP_127746594.1">
    <property type="nucleotide sequence ID" value="NZ_SACN01000005.1"/>
</dbReference>
<keyword evidence="13" id="KW-0732">Signal</keyword>
<evidence type="ECO:0000256" key="11">
    <source>
        <dbReference type="PROSITE-ProRule" id="PRU01360"/>
    </source>
</evidence>
<evidence type="ECO:0000256" key="4">
    <source>
        <dbReference type="ARBA" id="ARBA00022496"/>
    </source>
</evidence>
<evidence type="ECO:0000256" key="5">
    <source>
        <dbReference type="ARBA" id="ARBA00022692"/>
    </source>
</evidence>
<evidence type="ECO:0000256" key="7">
    <source>
        <dbReference type="ARBA" id="ARBA00023065"/>
    </source>
</evidence>
<evidence type="ECO:0000256" key="6">
    <source>
        <dbReference type="ARBA" id="ARBA00023004"/>
    </source>
</evidence>
<keyword evidence="10 11" id="KW-0998">Cell outer membrane</keyword>
<dbReference type="OrthoDB" id="9760333at2"/>
<sequence>MNMRALLLAGVATLVLATSAHAEQAAIQQTAPAADQSDTPEARSLSGDVIVVTARRKNEAAQEVPLAISVIKGDSIEATGNFNVVKLQQLAPTLQVYTTNPRNTSVNIRGLGVPFGLTSDGFEQGVGIYVDDVYNSRVAAAVFDFLDVSQVEVLRGPQGTLYGKNTTAGAINITTNQPTFDFEGSAELTAGNLNYKQAKGAVSGPITDTLAARIAVANTTRRGTIYNVRTQRWINEQDNLGLRGTLLFKPSEDLSITLTGDYSKQDPEGFGTTFVRVGRTQRALNRQYDALVAAYNAANPTRPYSVPSRNPYDRLTDIDANLNAGNKIGGASLKVKWDVGAGTFQSITAWRFWDWKPENDRDFTGLSIVSKSQNPSQQDQYSQEFRYNQEGEKIDFVVGLFGFKQRIDTQGTEQQGPDASRWSLTGAQANDPSILNGLTATNTQFLKATSGALFGQLSYKVTDKLTIQPGARVNYDKKSGFYQRIVTTGAGAVINCTPAPAAGTVLAAQCGVYQPQNTSPSVSKWNFSYDLNVNYKFARDILGYATYAKSFKTVGINQNGLPLTAANVPDLTASTVKPESVNHYEIGLKTQFFNRLATFNLTAFRTDIKNFQATVNGGQFGTVRGYLANAGKVRSQGVEADFKIRTSDRFTAYANGAYTDAKYKKFVNAPCPPELSGGTLQAANATPDYSQPGVAGALSPRQCDISGQQLPGVSKWAFSYGAEVNTPVTLLAKEGQVYFGVDGNYRNRWNSNASPSIYTEVKGYALTNFRAGFRGEGFDVFAWVRNAFDVNYIENLQVAPGNVGLIAGQTGDPRTWGGTIKTKF</sequence>
<evidence type="ECO:0000256" key="1">
    <source>
        <dbReference type="ARBA" id="ARBA00004571"/>
    </source>
</evidence>
<dbReference type="CDD" id="cd01347">
    <property type="entry name" value="ligand_gated_channel"/>
    <property type="match status" value="1"/>
</dbReference>
<organism evidence="16 17">
    <name type="scientific">Sphingomonas crocodyli</name>
    <dbReference type="NCBI Taxonomy" id="1979270"/>
    <lineage>
        <taxon>Bacteria</taxon>
        <taxon>Pseudomonadati</taxon>
        <taxon>Pseudomonadota</taxon>
        <taxon>Alphaproteobacteria</taxon>
        <taxon>Sphingomonadales</taxon>
        <taxon>Sphingomonadaceae</taxon>
        <taxon>Sphingomonas</taxon>
    </lineage>
</organism>
<dbReference type="GO" id="GO:0009279">
    <property type="term" value="C:cell outer membrane"/>
    <property type="evidence" value="ECO:0007669"/>
    <property type="project" value="UniProtKB-SubCell"/>
</dbReference>
<feature type="domain" description="TonB-dependent receptor-like beta-barrel" evidence="14">
    <location>
        <begin position="280"/>
        <end position="786"/>
    </location>
</feature>
<dbReference type="GO" id="GO:0006826">
    <property type="term" value="P:iron ion transport"/>
    <property type="evidence" value="ECO:0007669"/>
    <property type="project" value="UniProtKB-KW"/>
</dbReference>
<evidence type="ECO:0000259" key="15">
    <source>
        <dbReference type="Pfam" id="PF07715"/>
    </source>
</evidence>
<dbReference type="InterPro" id="IPR000531">
    <property type="entry name" value="Beta-barrel_TonB"/>
</dbReference>
<dbReference type="Pfam" id="PF07715">
    <property type="entry name" value="Plug"/>
    <property type="match status" value="1"/>
</dbReference>
<dbReference type="InterPro" id="IPR012910">
    <property type="entry name" value="Plug_dom"/>
</dbReference>
<dbReference type="EMBL" id="SACN01000005">
    <property type="protein sequence ID" value="RVT89480.1"/>
    <property type="molecule type" value="Genomic_DNA"/>
</dbReference>
<evidence type="ECO:0000256" key="8">
    <source>
        <dbReference type="ARBA" id="ARBA00023077"/>
    </source>
</evidence>
<proteinExistence type="inferred from homology"/>
<comment type="similarity">
    <text evidence="11 12">Belongs to the TonB-dependent receptor family.</text>
</comment>
<protein>
    <submittedName>
        <fullName evidence="16">TonB-dependent receptor</fullName>
    </submittedName>
</protein>
<dbReference type="AlphaFoldDB" id="A0A437LVR7"/>
<keyword evidence="17" id="KW-1185">Reference proteome</keyword>
<keyword evidence="9 11" id="KW-0472">Membrane</keyword>
<keyword evidence="5 11" id="KW-0812">Transmembrane</keyword>
<keyword evidence="8 12" id="KW-0798">TonB box</keyword>
<evidence type="ECO:0000256" key="2">
    <source>
        <dbReference type="ARBA" id="ARBA00022448"/>
    </source>
</evidence>
<evidence type="ECO:0000256" key="12">
    <source>
        <dbReference type="RuleBase" id="RU003357"/>
    </source>
</evidence>
<comment type="caution">
    <text evidence="16">The sequence shown here is derived from an EMBL/GenBank/DDBJ whole genome shotgun (WGS) entry which is preliminary data.</text>
</comment>
<dbReference type="PANTHER" id="PTHR32552">
    <property type="entry name" value="FERRICHROME IRON RECEPTOR-RELATED"/>
    <property type="match status" value="1"/>
</dbReference>
<dbReference type="InterPro" id="IPR039426">
    <property type="entry name" value="TonB-dep_rcpt-like"/>
</dbReference>
<dbReference type="Proteomes" id="UP000282971">
    <property type="component" value="Unassembled WGS sequence"/>
</dbReference>